<evidence type="ECO:0000256" key="5">
    <source>
        <dbReference type="ARBA" id="ARBA00023002"/>
    </source>
</evidence>
<dbReference type="GO" id="GO:0005737">
    <property type="term" value="C:cytoplasm"/>
    <property type="evidence" value="ECO:0007669"/>
    <property type="project" value="TreeGrafter"/>
</dbReference>
<dbReference type="EMBL" id="JACHGW010000002">
    <property type="protein sequence ID" value="MBB6050475.1"/>
    <property type="molecule type" value="Genomic_DNA"/>
</dbReference>
<dbReference type="SUPFAM" id="SSF52833">
    <property type="entry name" value="Thioredoxin-like"/>
    <property type="match status" value="1"/>
</dbReference>
<accession>A0A7W9W6W2</accession>
<evidence type="ECO:0000259" key="12">
    <source>
        <dbReference type="PROSITE" id="PS51352"/>
    </source>
</evidence>
<sequence>MLSLIPIFLLAQEISAKPLVQGDPQPPVAAKPADPALALIGKKAPEFTLPDQNDKPVVLKDALKAKKWVVLAFYPADMTAGCTLQNKSYTAGKDKFAPLNAQVYTISTQDTKSKQKFCERDALTNTLLSDVGARVTEAYGVLNKERGVARRVTFYINPKGRIVAVDTKINVKNAADDTVAMLQKLQEEKH</sequence>
<evidence type="ECO:0000256" key="3">
    <source>
        <dbReference type="ARBA" id="ARBA00022559"/>
    </source>
</evidence>
<keyword evidence="3 13" id="KW-0575">Peroxidase</keyword>
<dbReference type="Pfam" id="PF00578">
    <property type="entry name" value="AhpC-TSA"/>
    <property type="match status" value="1"/>
</dbReference>
<dbReference type="Gene3D" id="3.40.30.10">
    <property type="entry name" value="Glutaredoxin"/>
    <property type="match status" value="1"/>
</dbReference>
<dbReference type="EC" id="1.11.1.24" evidence="2"/>
<dbReference type="PROSITE" id="PS51352">
    <property type="entry name" value="THIOREDOXIN_2"/>
    <property type="match status" value="1"/>
</dbReference>
<evidence type="ECO:0000313" key="14">
    <source>
        <dbReference type="Proteomes" id="UP000520814"/>
    </source>
</evidence>
<comment type="caution">
    <text evidence="13">The sequence shown here is derived from an EMBL/GenBank/DDBJ whole genome shotgun (WGS) entry which is preliminary data.</text>
</comment>
<comment type="similarity">
    <text evidence="9">Belongs to the peroxiredoxin family. BCP/PrxQ subfamily.</text>
</comment>
<feature type="domain" description="Thioredoxin" evidence="12">
    <location>
        <begin position="38"/>
        <end position="187"/>
    </location>
</feature>
<dbReference type="AlphaFoldDB" id="A0A7W9W6W2"/>
<dbReference type="RefSeq" id="WP_184195501.1">
    <property type="nucleotide sequence ID" value="NZ_JACHGW010000002.1"/>
</dbReference>
<dbReference type="InterPro" id="IPR000866">
    <property type="entry name" value="AhpC/TSA"/>
</dbReference>
<dbReference type="InterPro" id="IPR013766">
    <property type="entry name" value="Thioredoxin_domain"/>
</dbReference>
<proteinExistence type="inferred from homology"/>
<keyword evidence="4" id="KW-0049">Antioxidant</keyword>
<evidence type="ECO:0000256" key="7">
    <source>
        <dbReference type="ARBA" id="ARBA00023284"/>
    </source>
</evidence>
<keyword evidence="7" id="KW-0676">Redox-active center</keyword>
<comment type="function">
    <text evidence="1">Thiol-specific peroxidase that catalyzes the reduction of hydrogen peroxide and organic hydroperoxides to water and alcohols, respectively. Plays a role in cell protection against oxidative stress by detoxifying peroxides and as sensor of hydrogen peroxide-mediated signaling events.</text>
</comment>
<organism evidence="13 14">
    <name type="scientific">Armatimonas rosea</name>
    <dbReference type="NCBI Taxonomy" id="685828"/>
    <lineage>
        <taxon>Bacteria</taxon>
        <taxon>Bacillati</taxon>
        <taxon>Armatimonadota</taxon>
        <taxon>Armatimonadia</taxon>
        <taxon>Armatimonadales</taxon>
        <taxon>Armatimonadaceae</taxon>
        <taxon>Armatimonas</taxon>
    </lineage>
</organism>
<dbReference type="InterPro" id="IPR036249">
    <property type="entry name" value="Thioredoxin-like_sf"/>
</dbReference>
<dbReference type="InterPro" id="IPR050924">
    <property type="entry name" value="Peroxiredoxin_BCP/PrxQ"/>
</dbReference>
<evidence type="ECO:0000256" key="6">
    <source>
        <dbReference type="ARBA" id="ARBA00023157"/>
    </source>
</evidence>
<evidence type="ECO:0000256" key="4">
    <source>
        <dbReference type="ARBA" id="ARBA00022862"/>
    </source>
</evidence>
<dbReference type="GO" id="GO:0034599">
    <property type="term" value="P:cellular response to oxidative stress"/>
    <property type="evidence" value="ECO:0007669"/>
    <property type="project" value="TreeGrafter"/>
</dbReference>
<keyword evidence="14" id="KW-1185">Reference proteome</keyword>
<evidence type="ECO:0000256" key="9">
    <source>
        <dbReference type="ARBA" id="ARBA00038489"/>
    </source>
</evidence>
<evidence type="ECO:0000256" key="2">
    <source>
        <dbReference type="ARBA" id="ARBA00013017"/>
    </source>
</evidence>
<dbReference type="GO" id="GO:0008379">
    <property type="term" value="F:thioredoxin peroxidase activity"/>
    <property type="evidence" value="ECO:0007669"/>
    <property type="project" value="TreeGrafter"/>
</dbReference>
<keyword evidence="5 13" id="KW-0560">Oxidoreductase</keyword>
<protein>
    <recommendedName>
        <fullName evidence="2">thioredoxin-dependent peroxiredoxin</fullName>
        <ecNumber evidence="2">1.11.1.24</ecNumber>
    </recommendedName>
    <alternativeName>
        <fullName evidence="10">Bacterioferritin comigratory protein</fullName>
    </alternativeName>
    <alternativeName>
        <fullName evidence="8">Thioredoxin peroxidase</fullName>
    </alternativeName>
</protein>
<dbReference type="CDD" id="cd03017">
    <property type="entry name" value="PRX_BCP"/>
    <property type="match status" value="1"/>
</dbReference>
<evidence type="ECO:0000256" key="11">
    <source>
        <dbReference type="ARBA" id="ARBA00049091"/>
    </source>
</evidence>
<dbReference type="GO" id="GO:0045454">
    <property type="term" value="P:cell redox homeostasis"/>
    <property type="evidence" value="ECO:0007669"/>
    <property type="project" value="TreeGrafter"/>
</dbReference>
<reference evidence="13 14" key="1">
    <citation type="submission" date="2020-08" db="EMBL/GenBank/DDBJ databases">
        <title>Genomic Encyclopedia of Type Strains, Phase IV (KMG-IV): sequencing the most valuable type-strain genomes for metagenomic binning, comparative biology and taxonomic classification.</title>
        <authorList>
            <person name="Goeker M."/>
        </authorList>
    </citation>
    <scope>NUCLEOTIDE SEQUENCE [LARGE SCALE GENOMIC DNA]</scope>
    <source>
        <strain evidence="13 14">DSM 23562</strain>
    </source>
</reference>
<evidence type="ECO:0000256" key="10">
    <source>
        <dbReference type="ARBA" id="ARBA00041373"/>
    </source>
</evidence>
<comment type="catalytic activity">
    <reaction evidence="11">
        <text>a hydroperoxide + [thioredoxin]-dithiol = an alcohol + [thioredoxin]-disulfide + H2O</text>
        <dbReference type="Rhea" id="RHEA:62620"/>
        <dbReference type="Rhea" id="RHEA-COMP:10698"/>
        <dbReference type="Rhea" id="RHEA-COMP:10700"/>
        <dbReference type="ChEBI" id="CHEBI:15377"/>
        <dbReference type="ChEBI" id="CHEBI:29950"/>
        <dbReference type="ChEBI" id="CHEBI:30879"/>
        <dbReference type="ChEBI" id="CHEBI:35924"/>
        <dbReference type="ChEBI" id="CHEBI:50058"/>
        <dbReference type="EC" id="1.11.1.24"/>
    </reaction>
</comment>
<evidence type="ECO:0000256" key="8">
    <source>
        <dbReference type="ARBA" id="ARBA00032824"/>
    </source>
</evidence>
<name>A0A7W9W6W2_ARMRO</name>
<dbReference type="Proteomes" id="UP000520814">
    <property type="component" value="Unassembled WGS sequence"/>
</dbReference>
<evidence type="ECO:0000256" key="1">
    <source>
        <dbReference type="ARBA" id="ARBA00003330"/>
    </source>
</evidence>
<keyword evidence="6" id="KW-1015">Disulfide bond</keyword>
<gene>
    <name evidence="13" type="ORF">HNQ39_002266</name>
</gene>
<dbReference type="PANTHER" id="PTHR42801">
    <property type="entry name" value="THIOREDOXIN-DEPENDENT PEROXIDE REDUCTASE"/>
    <property type="match status" value="1"/>
</dbReference>
<dbReference type="PANTHER" id="PTHR42801:SF4">
    <property type="entry name" value="AHPC_TSA FAMILY PROTEIN"/>
    <property type="match status" value="1"/>
</dbReference>
<evidence type="ECO:0000313" key="13">
    <source>
        <dbReference type="EMBL" id="MBB6050475.1"/>
    </source>
</evidence>